<organism evidence="2 3">
    <name type="scientific">Caenimonas aquaedulcis</name>
    <dbReference type="NCBI Taxonomy" id="2793270"/>
    <lineage>
        <taxon>Bacteria</taxon>
        <taxon>Pseudomonadati</taxon>
        <taxon>Pseudomonadota</taxon>
        <taxon>Betaproteobacteria</taxon>
        <taxon>Burkholderiales</taxon>
        <taxon>Comamonadaceae</taxon>
        <taxon>Caenimonas</taxon>
    </lineage>
</organism>
<dbReference type="RefSeq" id="WP_196985664.1">
    <property type="nucleotide sequence ID" value="NZ_JADWYS010000001.1"/>
</dbReference>
<feature type="compositionally biased region" description="Basic and acidic residues" evidence="1">
    <location>
        <begin position="48"/>
        <end position="67"/>
    </location>
</feature>
<dbReference type="AlphaFoldDB" id="A0A931MFZ9"/>
<evidence type="ECO:0000313" key="2">
    <source>
        <dbReference type="EMBL" id="MBG9387766.1"/>
    </source>
</evidence>
<reference evidence="2" key="1">
    <citation type="submission" date="2020-11" db="EMBL/GenBank/DDBJ databases">
        <title>Bacterial whole genome sequence for Caenimonas sp. DR4.4.</title>
        <authorList>
            <person name="Le V."/>
            <person name="Ko S.-R."/>
            <person name="Ahn C.-Y."/>
            <person name="Oh H.-M."/>
        </authorList>
    </citation>
    <scope>NUCLEOTIDE SEQUENCE</scope>
    <source>
        <strain evidence="2">DR4.4</strain>
    </source>
</reference>
<protein>
    <submittedName>
        <fullName evidence="2">Uncharacterized protein</fullName>
    </submittedName>
</protein>
<evidence type="ECO:0000313" key="3">
    <source>
        <dbReference type="Proteomes" id="UP000651050"/>
    </source>
</evidence>
<proteinExistence type="predicted"/>
<sequence>MSAEKDSMSQVWADRFDDRDDEELQREMWARSLAAREKAMAQPFKNFSFDDLKPSTEREGPSVASEK</sequence>
<dbReference type="EMBL" id="JADWYS010000001">
    <property type="protein sequence ID" value="MBG9387766.1"/>
    <property type="molecule type" value="Genomic_DNA"/>
</dbReference>
<keyword evidence="3" id="KW-1185">Reference proteome</keyword>
<comment type="caution">
    <text evidence="2">The sequence shown here is derived from an EMBL/GenBank/DDBJ whole genome shotgun (WGS) entry which is preliminary data.</text>
</comment>
<evidence type="ECO:0000256" key="1">
    <source>
        <dbReference type="SAM" id="MobiDB-lite"/>
    </source>
</evidence>
<accession>A0A931MFZ9</accession>
<feature type="region of interest" description="Disordered" evidence="1">
    <location>
        <begin position="44"/>
        <end position="67"/>
    </location>
</feature>
<dbReference type="Proteomes" id="UP000651050">
    <property type="component" value="Unassembled WGS sequence"/>
</dbReference>
<name>A0A931MFZ9_9BURK</name>
<gene>
    <name evidence="2" type="ORF">I5803_07035</name>
</gene>